<protein>
    <submittedName>
        <fullName evidence="1">DUF4898 domain-containing protein</fullName>
    </submittedName>
</protein>
<evidence type="ECO:0000313" key="1">
    <source>
        <dbReference type="EMBL" id="QKQ99195.1"/>
    </source>
</evidence>
<evidence type="ECO:0000313" key="2">
    <source>
        <dbReference type="Proteomes" id="UP000509301"/>
    </source>
</evidence>
<dbReference type="EMBL" id="CP049074">
    <property type="protein sequence ID" value="QKQ99195.1"/>
    <property type="molecule type" value="Genomic_DNA"/>
</dbReference>
<name>A0A6N0NR37_9CREN</name>
<dbReference type="Pfam" id="PF16239">
    <property type="entry name" value="DUF4898"/>
    <property type="match status" value="1"/>
</dbReference>
<dbReference type="KEGG" id="mten:GWK48_01200"/>
<accession>A0A6N0NR37</accession>
<dbReference type="Proteomes" id="UP000509301">
    <property type="component" value="Chromosome"/>
</dbReference>
<proteinExistence type="predicted"/>
<dbReference type="OrthoDB" id="34602at2157"/>
<reference evidence="1 2" key="1">
    <citation type="submission" date="2020-02" db="EMBL/GenBank/DDBJ databases">
        <title>Comparative genome analysis reveals the metabolism and evolution of the thermophilic archaeal genus Metallosphaera.</title>
        <authorList>
            <person name="Jiang C."/>
        </authorList>
    </citation>
    <scope>NUCLEOTIDE SEQUENCE [LARGE SCALE GENOMIC DNA]</scope>
    <source>
        <strain evidence="1 2">Ric-A</strain>
    </source>
</reference>
<dbReference type="RefSeq" id="WP_174628854.1">
    <property type="nucleotide sequence ID" value="NZ_CP049074.1"/>
</dbReference>
<dbReference type="InterPro" id="IPR032603">
    <property type="entry name" value="DUF4898"/>
</dbReference>
<keyword evidence="2" id="KW-1185">Reference proteome</keyword>
<dbReference type="AlphaFoldDB" id="A0A6N0NR37"/>
<sequence>MAQYQVQPYVGRILAEHGFNKKIIIPIKMITNLESTLNVALPRSVEGLVVVSNQSENFCEKMKGVISRVRPNSFVMCLFDDYHPAGMVSLFYK</sequence>
<gene>
    <name evidence="1" type="ORF">GWK48_01200</name>
</gene>
<organism evidence="1 2">
    <name type="scientific">Metallosphaera tengchongensis</name>
    <dbReference type="NCBI Taxonomy" id="1532350"/>
    <lineage>
        <taxon>Archaea</taxon>
        <taxon>Thermoproteota</taxon>
        <taxon>Thermoprotei</taxon>
        <taxon>Sulfolobales</taxon>
        <taxon>Sulfolobaceae</taxon>
        <taxon>Metallosphaera</taxon>
    </lineage>
</organism>
<dbReference type="GeneID" id="300786095"/>